<keyword evidence="1" id="KW-1133">Transmembrane helix</keyword>
<proteinExistence type="predicted"/>
<name>A0A9W4U3R3_9PLEO</name>
<evidence type="ECO:0000313" key="3">
    <source>
        <dbReference type="Proteomes" id="UP001152607"/>
    </source>
</evidence>
<organism evidence="2 3">
    <name type="scientific">Periconia digitata</name>
    <dbReference type="NCBI Taxonomy" id="1303443"/>
    <lineage>
        <taxon>Eukaryota</taxon>
        <taxon>Fungi</taxon>
        <taxon>Dikarya</taxon>
        <taxon>Ascomycota</taxon>
        <taxon>Pezizomycotina</taxon>
        <taxon>Dothideomycetes</taxon>
        <taxon>Pleosporomycetidae</taxon>
        <taxon>Pleosporales</taxon>
        <taxon>Massarineae</taxon>
        <taxon>Periconiaceae</taxon>
        <taxon>Periconia</taxon>
    </lineage>
</organism>
<keyword evidence="3" id="KW-1185">Reference proteome</keyword>
<dbReference type="Proteomes" id="UP001152607">
    <property type="component" value="Unassembled WGS sequence"/>
</dbReference>
<reference evidence="2" key="1">
    <citation type="submission" date="2023-01" db="EMBL/GenBank/DDBJ databases">
        <authorList>
            <person name="Van Ghelder C."/>
            <person name="Rancurel C."/>
        </authorList>
    </citation>
    <scope>NUCLEOTIDE SEQUENCE</scope>
    <source>
        <strain evidence="2">CNCM I-4278</strain>
    </source>
</reference>
<gene>
    <name evidence="2" type="ORF">PDIGIT_LOCUS835</name>
</gene>
<accession>A0A9W4U3R3</accession>
<keyword evidence="1" id="KW-0472">Membrane</keyword>
<feature type="transmembrane region" description="Helical" evidence="1">
    <location>
        <begin position="68"/>
        <end position="89"/>
    </location>
</feature>
<evidence type="ECO:0000313" key="2">
    <source>
        <dbReference type="EMBL" id="CAI6247578.1"/>
    </source>
</evidence>
<sequence length="112" mass="12501">MSSKAVSLVHQQGSRNQKEKCWSVCSVVARRVHMYRVRTRYACRYIDSLVGVCRWHSHLQRNGIPESLSCTHSLAAIIVVVIVVVVLFAPCHSVEVPTTAMHVCDRRCAGPA</sequence>
<comment type="caution">
    <text evidence="2">The sequence shown here is derived from an EMBL/GenBank/DDBJ whole genome shotgun (WGS) entry which is preliminary data.</text>
</comment>
<evidence type="ECO:0000256" key="1">
    <source>
        <dbReference type="SAM" id="Phobius"/>
    </source>
</evidence>
<dbReference type="EMBL" id="CAOQHR010000001">
    <property type="protein sequence ID" value="CAI6247578.1"/>
    <property type="molecule type" value="Genomic_DNA"/>
</dbReference>
<keyword evidence="1" id="KW-0812">Transmembrane</keyword>
<dbReference type="AlphaFoldDB" id="A0A9W4U3R3"/>
<protein>
    <submittedName>
        <fullName evidence="2">Uncharacterized protein</fullName>
    </submittedName>
</protein>